<keyword evidence="7 17" id="KW-0067">ATP-binding</keyword>
<dbReference type="InterPro" id="IPR000631">
    <property type="entry name" value="CARKD"/>
</dbReference>
<evidence type="ECO:0000256" key="18">
    <source>
        <dbReference type="HAMAP-Rule" id="MF_01966"/>
    </source>
</evidence>
<dbReference type="GO" id="GO:0046496">
    <property type="term" value="P:nicotinamide nucleotide metabolic process"/>
    <property type="evidence" value="ECO:0007669"/>
    <property type="project" value="UniProtKB-UniRule"/>
</dbReference>
<evidence type="ECO:0000256" key="17">
    <source>
        <dbReference type="HAMAP-Rule" id="MF_01965"/>
    </source>
</evidence>
<dbReference type="GO" id="GO:0046872">
    <property type="term" value="F:metal ion binding"/>
    <property type="evidence" value="ECO:0007669"/>
    <property type="project" value="UniProtKB-UniRule"/>
</dbReference>
<accession>A0A2S6G9D9</accession>
<evidence type="ECO:0000256" key="14">
    <source>
        <dbReference type="ARBA" id="ARBA00025153"/>
    </source>
</evidence>
<evidence type="ECO:0000256" key="16">
    <source>
        <dbReference type="ARBA" id="ARBA00049209"/>
    </source>
</evidence>
<dbReference type="InterPro" id="IPR030677">
    <property type="entry name" value="Nnr"/>
</dbReference>
<evidence type="ECO:0000256" key="2">
    <source>
        <dbReference type="ARBA" id="ARBA00000909"/>
    </source>
</evidence>
<feature type="binding site" evidence="17">
    <location>
        <position position="448"/>
    </location>
    <ligand>
        <name>AMP</name>
        <dbReference type="ChEBI" id="CHEBI:456215"/>
    </ligand>
</feature>
<keyword evidence="5 18" id="KW-0479">Metal-binding</keyword>
<keyword evidence="25" id="KW-1185">Reference proteome</keyword>
<dbReference type="HAMAP" id="MF_01966">
    <property type="entry name" value="NADHX_epimerase"/>
    <property type="match status" value="1"/>
</dbReference>
<dbReference type="EC" id="4.2.1.136" evidence="19"/>
<sequence>MPTQTTHSLPEALYSADAVRAMDEYLIGEQGVDGFELMQSAARAAFRQLLRLSPPPESILVLCGAGNNGGDGYLVAANALRHGMNVQCVAVAPVEKLSGDALKAANKARAEGVEIQALADLAESELEIKLGSVAVIVDAMLGTGVTGAPREPVASVIRAVNASGIPVLAVDLPSGLNANTGAAEGEIIRAALTVTFIGAKAGLYTGQGVGACGRVVFESLSTEAYRVNDQQQAVAGLYRWSACQSWLPQRALNAHKGSFGHVLVVAGDHGFGGAALMAAEAAARSGAGLVSLATREEHVSAALARCPSVMVRGVGHGNDLMPLLEKADVVICGPGLGQSTWGQQLLQAVMGSGKPRVLDADALNLMAGQAPSVYDQQVLTPHPGEAARLLGCQVADVEADRLAAAKKLQQMFGGVVLLKGAGTVMVSGTGVPAIIAGGNPGMATGGMGDVLSGMVGALVAQMHNLEKATIAAACAHLAAADQAAQRQGYMGLLPVDVIEALAGVFRSVQPVVASSRREGE</sequence>
<dbReference type="InterPro" id="IPR036652">
    <property type="entry name" value="YjeF_N_dom_sf"/>
</dbReference>
<reference evidence="23 24" key="2">
    <citation type="submission" date="2018-02" db="EMBL/GenBank/DDBJ databases">
        <title>Subsurface microbial communities from deep shales in Ohio and West Virginia, USA.</title>
        <authorList>
            <person name="Wrighton K."/>
        </authorList>
    </citation>
    <scope>NUCLEOTIDE SEQUENCE [LARGE SCALE GENOMIC DNA]</scope>
    <source>
        <strain evidence="23 24">UTICA-S1B9</strain>
    </source>
</reference>
<evidence type="ECO:0000256" key="1">
    <source>
        <dbReference type="ARBA" id="ARBA00000013"/>
    </source>
</evidence>
<dbReference type="GO" id="GO:0052856">
    <property type="term" value="F:NAD(P)HX epimerase activity"/>
    <property type="evidence" value="ECO:0007669"/>
    <property type="project" value="UniProtKB-UniRule"/>
</dbReference>
<comment type="function">
    <text evidence="17">Catalyzes the dehydration of the S-form of NAD(P)HX at the expense of ADP, which is converted to AMP. Together with NAD(P)HX epimerase, which catalyzes the epimerization of the S- and R-forms, the enzyme allows the repair of both epimers of NAD(P)HX, a damaged form of NAD(P)H that is a result of enzymatic or heat-dependent hydration.</text>
</comment>
<dbReference type="PANTHER" id="PTHR12592">
    <property type="entry name" value="ATP-DEPENDENT (S)-NAD(P)H-HYDRATE DEHYDRATASE FAMILY MEMBER"/>
    <property type="match status" value="1"/>
</dbReference>
<dbReference type="PROSITE" id="PS51383">
    <property type="entry name" value="YJEF_C_3"/>
    <property type="match status" value="1"/>
</dbReference>
<dbReference type="Gene3D" id="3.40.50.10260">
    <property type="entry name" value="YjeF N-terminal domain"/>
    <property type="match status" value="1"/>
</dbReference>
<evidence type="ECO:0000256" key="10">
    <source>
        <dbReference type="ARBA" id="ARBA00023027"/>
    </source>
</evidence>
<comment type="subunit">
    <text evidence="17">Homotetramer.</text>
</comment>
<reference evidence="22 25" key="1">
    <citation type="submission" date="2018-02" db="EMBL/GenBank/DDBJ databases">
        <title>Deep subsurface shale carbon reservoir microbial communities from Ohio and West Virginia, USA.</title>
        <authorList>
            <person name="Wrighton K."/>
        </authorList>
    </citation>
    <scope>NUCLEOTIDE SEQUENCE [LARGE SCALE GENOMIC DNA]</scope>
    <source>
        <strain evidence="22 25">UTICA-S1B6</strain>
    </source>
</reference>
<dbReference type="EC" id="5.1.99.6" evidence="19"/>
<dbReference type="EMBL" id="PTIT01000003">
    <property type="protein sequence ID" value="PPK53027.1"/>
    <property type="molecule type" value="Genomic_DNA"/>
</dbReference>
<comment type="similarity">
    <text evidence="4 19">In the C-terminal section; belongs to the NnrD/CARKD family.</text>
</comment>
<keyword evidence="13" id="KW-0511">Multifunctional enzyme</keyword>
<comment type="similarity">
    <text evidence="17">Belongs to the NnrD/CARKD family.</text>
</comment>
<feature type="domain" description="YjeF N-terminal" evidence="21">
    <location>
        <begin position="19"/>
        <end position="228"/>
    </location>
</feature>
<feature type="binding site" evidence="18">
    <location>
        <begin position="142"/>
        <end position="148"/>
    </location>
    <ligand>
        <name>(6S)-NADPHX</name>
        <dbReference type="ChEBI" id="CHEBI:64076"/>
    </ligand>
</feature>
<evidence type="ECO:0000259" key="21">
    <source>
        <dbReference type="PROSITE" id="PS51385"/>
    </source>
</evidence>
<evidence type="ECO:0000256" key="4">
    <source>
        <dbReference type="ARBA" id="ARBA00009524"/>
    </source>
</evidence>
<dbReference type="PROSITE" id="PS51385">
    <property type="entry name" value="YJEF_N"/>
    <property type="match status" value="1"/>
</dbReference>
<comment type="cofactor">
    <cofactor evidence="17">
        <name>Mg(2+)</name>
        <dbReference type="ChEBI" id="CHEBI:18420"/>
    </cofactor>
</comment>
<proteinExistence type="inferred from homology"/>
<dbReference type="GO" id="GO:0110051">
    <property type="term" value="P:metabolite repair"/>
    <property type="evidence" value="ECO:0007669"/>
    <property type="project" value="TreeGrafter"/>
</dbReference>
<dbReference type="EMBL" id="PTIU01000003">
    <property type="protein sequence ID" value="PPK55904.1"/>
    <property type="molecule type" value="Genomic_DNA"/>
</dbReference>
<evidence type="ECO:0000256" key="11">
    <source>
        <dbReference type="ARBA" id="ARBA00023235"/>
    </source>
</evidence>
<evidence type="ECO:0000256" key="9">
    <source>
        <dbReference type="ARBA" id="ARBA00022958"/>
    </source>
</evidence>
<evidence type="ECO:0000259" key="20">
    <source>
        <dbReference type="PROSITE" id="PS51383"/>
    </source>
</evidence>
<evidence type="ECO:0000313" key="22">
    <source>
        <dbReference type="EMBL" id="PPK53027.1"/>
    </source>
</evidence>
<dbReference type="Gene3D" id="3.40.1190.20">
    <property type="match status" value="1"/>
</dbReference>
<keyword evidence="12 17" id="KW-0456">Lyase</keyword>
<dbReference type="RefSeq" id="WP_104415106.1">
    <property type="nucleotide sequence ID" value="NZ_PTIT01000003.1"/>
</dbReference>
<dbReference type="PIRSF" id="PIRSF017184">
    <property type="entry name" value="Nnr"/>
    <property type="match status" value="1"/>
</dbReference>
<feature type="binding site" evidence="17">
    <location>
        <position position="274"/>
    </location>
    <ligand>
        <name>(6S)-NADPHX</name>
        <dbReference type="ChEBI" id="CHEBI:64076"/>
    </ligand>
</feature>
<comment type="function">
    <text evidence="18">Catalyzes the epimerization of the S- and R-forms of NAD(P)HX, a damaged form of NAD(P)H that is a result of enzymatic or heat-dependent hydration. This is a prerequisite for the S-specific NAD(P)H-hydrate dehydratase to allow the repair of both epimers of NAD(P)HX.</text>
</comment>
<dbReference type="Proteomes" id="UP000239648">
    <property type="component" value="Unassembled WGS sequence"/>
</dbReference>
<keyword evidence="6 17" id="KW-0547">Nucleotide-binding</keyword>
<feature type="binding site" evidence="17">
    <location>
        <position position="382"/>
    </location>
    <ligand>
        <name>(6S)-NADPHX</name>
        <dbReference type="ChEBI" id="CHEBI:64076"/>
    </ligand>
</feature>
<comment type="catalytic activity">
    <reaction evidence="16 17 19">
        <text>(6S)-NADPHX + ADP = AMP + phosphate + NADPH + H(+)</text>
        <dbReference type="Rhea" id="RHEA:32235"/>
        <dbReference type="ChEBI" id="CHEBI:15378"/>
        <dbReference type="ChEBI" id="CHEBI:43474"/>
        <dbReference type="ChEBI" id="CHEBI:57783"/>
        <dbReference type="ChEBI" id="CHEBI:64076"/>
        <dbReference type="ChEBI" id="CHEBI:456215"/>
        <dbReference type="ChEBI" id="CHEBI:456216"/>
        <dbReference type="EC" id="4.2.1.136"/>
    </reaction>
</comment>
<feature type="domain" description="YjeF C-terminal" evidence="20">
    <location>
        <begin position="239"/>
        <end position="508"/>
    </location>
</feature>
<evidence type="ECO:0000256" key="15">
    <source>
        <dbReference type="ARBA" id="ARBA00048238"/>
    </source>
</evidence>
<evidence type="ECO:0000256" key="13">
    <source>
        <dbReference type="ARBA" id="ARBA00023268"/>
    </source>
</evidence>
<evidence type="ECO:0000256" key="7">
    <source>
        <dbReference type="ARBA" id="ARBA00022840"/>
    </source>
</evidence>
<feature type="binding site" evidence="17">
    <location>
        <position position="449"/>
    </location>
    <ligand>
        <name>(6S)-NADPHX</name>
        <dbReference type="ChEBI" id="CHEBI:64076"/>
    </ligand>
</feature>
<feature type="binding site" evidence="18">
    <location>
        <position position="171"/>
    </location>
    <ligand>
        <name>(6S)-NADPHX</name>
        <dbReference type="ChEBI" id="CHEBI:64076"/>
    </ligand>
</feature>
<dbReference type="Proteomes" id="UP000239446">
    <property type="component" value="Unassembled WGS sequence"/>
</dbReference>
<comment type="catalytic activity">
    <reaction evidence="15 17 19">
        <text>(6S)-NADHX + ADP = AMP + phosphate + NADH + H(+)</text>
        <dbReference type="Rhea" id="RHEA:32223"/>
        <dbReference type="ChEBI" id="CHEBI:15378"/>
        <dbReference type="ChEBI" id="CHEBI:43474"/>
        <dbReference type="ChEBI" id="CHEBI:57945"/>
        <dbReference type="ChEBI" id="CHEBI:64074"/>
        <dbReference type="ChEBI" id="CHEBI:456215"/>
        <dbReference type="ChEBI" id="CHEBI:456216"/>
        <dbReference type="EC" id="4.2.1.136"/>
    </reaction>
</comment>
<dbReference type="InterPro" id="IPR004443">
    <property type="entry name" value="YjeF_N_dom"/>
</dbReference>
<comment type="catalytic activity">
    <reaction evidence="2 18 19">
        <text>(6R)-NADPHX = (6S)-NADPHX</text>
        <dbReference type="Rhea" id="RHEA:32227"/>
        <dbReference type="ChEBI" id="CHEBI:64076"/>
        <dbReference type="ChEBI" id="CHEBI:64077"/>
        <dbReference type="EC" id="5.1.99.6"/>
    </reaction>
</comment>
<evidence type="ECO:0000256" key="5">
    <source>
        <dbReference type="ARBA" id="ARBA00022723"/>
    </source>
</evidence>
<dbReference type="CDD" id="cd01171">
    <property type="entry name" value="YXKO-related"/>
    <property type="match status" value="1"/>
</dbReference>
<organism evidence="23 24">
    <name type="scientific">Marinobacter persicus</name>
    <dbReference type="NCBI Taxonomy" id="930118"/>
    <lineage>
        <taxon>Bacteria</taxon>
        <taxon>Pseudomonadati</taxon>
        <taxon>Pseudomonadota</taxon>
        <taxon>Gammaproteobacteria</taxon>
        <taxon>Pseudomonadales</taxon>
        <taxon>Marinobacteraceae</taxon>
        <taxon>Marinobacter</taxon>
    </lineage>
</organism>
<evidence type="ECO:0000256" key="8">
    <source>
        <dbReference type="ARBA" id="ARBA00022857"/>
    </source>
</evidence>
<comment type="function">
    <text evidence="14 19">Bifunctional enzyme that catalyzes the epimerization of the S- and R-forms of NAD(P)HX and the dehydration of the S-form of NAD(P)HX at the expense of ADP, which is converted to AMP. This allows the repair of both epimers of NAD(P)HX, a damaged form of NAD(P)H that is a result of enzymatic or heat-dependent hydration.</text>
</comment>
<dbReference type="NCBIfam" id="TIGR00196">
    <property type="entry name" value="yjeF_cterm"/>
    <property type="match status" value="1"/>
</dbReference>
<protein>
    <recommendedName>
        <fullName evidence="19">Bifunctional NAD(P)H-hydrate repair enzyme</fullName>
    </recommendedName>
    <alternativeName>
        <fullName evidence="19">Nicotinamide nucleotide repair protein</fullName>
    </alternativeName>
    <domain>
        <recommendedName>
            <fullName evidence="19">ADP-dependent (S)-NAD(P)H-hydrate dehydratase</fullName>
            <ecNumber evidence="19">4.2.1.136</ecNumber>
        </recommendedName>
        <alternativeName>
            <fullName evidence="19">ADP-dependent NAD(P)HX dehydratase</fullName>
        </alternativeName>
    </domain>
    <domain>
        <recommendedName>
            <fullName evidence="19">NAD(P)H-hydrate epimerase</fullName>
            <ecNumber evidence="19">5.1.99.6</ecNumber>
        </recommendedName>
    </domain>
</protein>
<keyword evidence="8 17" id="KW-0521">NADP</keyword>
<feature type="binding site" evidence="17">
    <location>
        <position position="335"/>
    </location>
    <ligand>
        <name>(6S)-NADPHX</name>
        <dbReference type="ChEBI" id="CHEBI:64076"/>
    </ligand>
</feature>
<evidence type="ECO:0000313" key="23">
    <source>
        <dbReference type="EMBL" id="PPK55904.1"/>
    </source>
</evidence>
<dbReference type="HAMAP" id="MF_01965">
    <property type="entry name" value="NADHX_dehydratase"/>
    <property type="match status" value="1"/>
</dbReference>
<feature type="binding site" evidence="18">
    <location>
        <position position="68"/>
    </location>
    <ligand>
        <name>K(+)</name>
        <dbReference type="ChEBI" id="CHEBI:29103"/>
    </ligand>
</feature>
<dbReference type="Pfam" id="PF03853">
    <property type="entry name" value="YjeF_N"/>
    <property type="match status" value="1"/>
</dbReference>
<comment type="cofactor">
    <cofactor evidence="18 19">
        <name>K(+)</name>
        <dbReference type="ChEBI" id="CHEBI:29103"/>
    </cofactor>
    <text evidence="18 19">Binds 1 potassium ion per subunit.</text>
</comment>
<evidence type="ECO:0000256" key="3">
    <source>
        <dbReference type="ARBA" id="ARBA00006001"/>
    </source>
</evidence>
<evidence type="ECO:0000256" key="12">
    <source>
        <dbReference type="ARBA" id="ARBA00023239"/>
    </source>
</evidence>
<name>A0A2S6G9D9_9GAMM</name>
<keyword evidence="10 17" id="KW-0520">NAD</keyword>
<evidence type="ECO:0000256" key="6">
    <source>
        <dbReference type="ARBA" id="ARBA00022741"/>
    </source>
</evidence>
<evidence type="ECO:0000313" key="25">
    <source>
        <dbReference type="Proteomes" id="UP000239648"/>
    </source>
</evidence>
<gene>
    <name evidence="18" type="primary">nnrE</name>
    <name evidence="17" type="synonym">nnrD</name>
    <name evidence="23" type="ORF">B0H24_1003101</name>
    <name evidence="22" type="ORF">BY455_103101</name>
</gene>
<dbReference type="AlphaFoldDB" id="A0A2S6G9D9"/>
<dbReference type="GO" id="GO:0005524">
    <property type="term" value="F:ATP binding"/>
    <property type="evidence" value="ECO:0007669"/>
    <property type="project" value="UniProtKB-UniRule"/>
</dbReference>
<keyword evidence="9 18" id="KW-0630">Potassium</keyword>
<feature type="binding site" evidence="18">
    <location>
        <position position="174"/>
    </location>
    <ligand>
        <name>K(+)</name>
        <dbReference type="ChEBI" id="CHEBI:29103"/>
    </ligand>
</feature>
<dbReference type="Pfam" id="PF01256">
    <property type="entry name" value="Carb_kinase"/>
    <property type="match status" value="1"/>
</dbReference>
<comment type="catalytic activity">
    <reaction evidence="1 18 19">
        <text>(6R)-NADHX = (6S)-NADHX</text>
        <dbReference type="Rhea" id="RHEA:32215"/>
        <dbReference type="ChEBI" id="CHEBI:64074"/>
        <dbReference type="ChEBI" id="CHEBI:64075"/>
        <dbReference type="EC" id="5.1.99.6"/>
    </reaction>
</comment>
<dbReference type="InterPro" id="IPR029056">
    <property type="entry name" value="Ribokinase-like"/>
</dbReference>
<dbReference type="PROSITE" id="PS01050">
    <property type="entry name" value="YJEF_C_2"/>
    <property type="match status" value="1"/>
</dbReference>
<comment type="similarity">
    <text evidence="3 19">In the N-terminal section; belongs to the NnrE/AIBP family.</text>
</comment>
<feature type="binding site" evidence="17">
    <location>
        <begin position="419"/>
        <end position="423"/>
    </location>
    <ligand>
        <name>AMP</name>
        <dbReference type="ChEBI" id="CHEBI:456215"/>
    </ligand>
</feature>
<evidence type="ECO:0000256" key="19">
    <source>
        <dbReference type="PIRNR" id="PIRNR017184"/>
    </source>
</evidence>
<keyword evidence="11 18" id="KW-0413">Isomerase</keyword>
<feature type="binding site" evidence="18">
    <location>
        <position position="138"/>
    </location>
    <ligand>
        <name>K(+)</name>
        <dbReference type="ChEBI" id="CHEBI:29103"/>
    </ligand>
</feature>
<dbReference type="GO" id="GO:0052855">
    <property type="term" value="F:ADP-dependent NAD(P)H-hydrate dehydratase activity"/>
    <property type="evidence" value="ECO:0007669"/>
    <property type="project" value="UniProtKB-UniRule"/>
</dbReference>
<comment type="similarity">
    <text evidence="18">Belongs to the NnrE/AIBP family.</text>
</comment>
<evidence type="ECO:0000313" key="24">
    <source>
        <dbReference type="Proteomes" id="UP000239446"/>
    </source>
</evidence>
<dbReference type="SUPFAM" id="SSF64153">
    <property type="entry name" value="YjeF N-terminal domain-like"/>
    <property type="match status" value="1"/>
</dbReference>
<dbReference type="InterPro" id="IPR017953">
    <property type="entry name" value="Carbohydrate_kinase_pred_CS"/>
</dbReference>
<dbReference type="PANTHER" id="PTHR12592:SF0">
    <property type="entry name" value="ATP-DEPENDENT (S)-NAD(P)H-HYDRATE DEHYDRATASE"/>
    <property type="match status" value="1"/>
</dbReference>
<comment type="caution">
    <text evidence="23">The sequence shown here is derived from an EMBL/GenBank/DDBJ whole genome shotgun (WGS) entry which is preliminary data.</text>
</comment>
<dbReference type="OrthoDB" id="9806925at2"/>
<comment type="caution">
    <text evidence="18">Lacks conserved residue(s) required for the propagation of feature annotation.</text>
</comment>
<dbReference type="NCBIfam" id="TIGR00197">
    <property type="entry name" value="yjeF_nterm"/>
    <property type="match status" value="1"/>
</dbReference>
<feature type="binding site" evidence="18">
    <location>
        <begin position="67"/>
        <end position="71"/>
    </location>
    <ligand>
        <name>(6S)-NADPHX</name>
        <dbReference type="ChEBI" id="CHEBI:64076"/>
    </ligand>
</feature>
<dbReference type="SUPFAM" id="SSF53613">
    <property type="entry name" value="Ribokinase-like"/>
    <property type="match status" value="1"/>
</dbReference>